<dbReference type="InterPro" id="IPR016039">
    <property type="entry name" value="Thiolase-like"/>
</dbReference>
<name>A0ABY8QK44_9RHOB</name>
<dbReference type="Gene3D" id="3.40.47.10">
    <property type="match status" value="2"/>
</dbReference>
<organism evidence="1 2">
    <name type="scientific">Tropicibacter oceani</name>
    <dbReference type="NCBI Taxonomy" id="3058420"/>
    <lineage>
        <taxon>Bacteria</taxon>
        <taxon>Pseudomonadati</taxon>
        <taxon>Pseudomonadota</taxon>
        <taxon>Alphaproteobacteria</taxon>
        <taxon>Rhodobacterales</taxon>
        <taxon>Roseobacteraceae</taxon>
        <taxon>Tropicibacter</taxon>
    </lineage>
</organism>
<proteinExistence type="predicted"/>
<sequence>MRLASFSKYVPEGRIPVSDCVAATGASQGEAKAFGRLFGFDSVASTPADMTLEAAFGQVLDRVAPGAVLPDTLIYVHGNPVQYAEGRSPVQALVASHPILAGIEDVYEMDQQNCSTLFWALQAAQRLLADDARAVLVLAGDSLHQMPLGERYAPGVTAIGDAYCALLLDGEAGGTQIDNIWLKTCSQHYAGRFGTAAQSAAFNAEHTALVNAILDGTGFDVASDAPILPHNVNRLSWTLYAKQTGIDRDRIWLDLLPDQGHCYTVDAVSMLDRVRGTRCPEAALLSVGQGGFLGGCMVRREAA</sequence>
<evidence type="ECO:0000313" key="2">
    <source>
        <dbReference type="Proteomes" id="UP001241605"/>
    </source>
</evidence>
<dbReference type="RefSeq" id="WP_282301152.1">
    <property type="nucleotide sequence ID" value="NZ_CP124616.1"/>
</dbReference>
<evidence type="ECO:0008006" key="3">
    <source>
        <dbReference type="Google" id="ProtNLM"/>
    </source>
</evidence>
<evidence type="ECO:0000313" key="1">
    <source>
        <dbReference type="EMBL" id="WGW04517.1"/>
    </source>
</evidence>
<protein>
    <recommendedName>
        <fullName evidence="3">3-oxoacyl-ACP synthase</fullName>
    </recommendedName>
</protein>
<dbReference type="EMBL" id="CP124616">
    <property type="protein sequence ID" value="WGW04517.1"/>
    <property type="molecule type" value="Genomic_DNA"/>
</dbReference>
<dbReference type="Proteomes" id="UP001241605">
    <property type="component" value="Chromosome"/>
</dbReference>
<accession>A0ABY8QK44</accession>
<dbReference type="SUPFAM" id="SSF53901">
    <property type="entry name" value="Thiolase-like"/>
    <property type="match status" value="1"/>
</dbReference>
<keyword evidence="2" id="KW-1185">Reference proteome</keyword>
<reference evidence="1 2" key="1">
    <citation type="submission" date="2023-05" db="EMBL/GenBank/DDBJ databases">
        <title>YMD87, complete Genome.</title>
        <authorList>
            <person name="Zhang J."/>
            <person name="Xu X."/>
        </authorList>
    </citation>
    <scope>NUCLEOTIDE SEQUENCE [LARGE SCALE GENOMIC DNA]</scope>
    <source>
        <strain evidence="1 2">YMD87</strain>
    </source>
</reference>
<gene>
    <name evidence="1" type="ORF">QF118_02910</name>
</gene>